<dbReference type="RefSeq" id="WP_188648719.1">
    <property type="nucleotide sequence ID" value="NZ_BMHQ01000012.1"/>
</dbReference>
<dbReference type="AlphaFoldDB" id="A0A8J2VIE7"/>
<dbReference type="Gene3D" id="3.10.129.10">
    <property type="entry name" value="Hotdog Thioesterase"/>
    <property type="match status" value="1"/>
</dbReference>
<dbReference type="InterPro" id="IPR029069">
    <property type="entry name" value="HotDog_dom_sf"/>
</dbReference>
<evidence type="ECO:0000313" key="3">
    <source>
        <dbReference type="EMBL" id="GGE25974.1"/>
    </source>
</evidence>
<dbReference type="Proteomes" id="UP000625210">
    <property type="component" value="Unassembled WGS sequence"/>
</dbReference>
<dbReference type="InterPro" id="IPR025540">
    <property type="entry name" value="FlK"/>
</dbReference>
<evidence type="ECO:0000313" key="4">
    <source>
        <dbReference type="Proteomes" id="UP000625210"/>
    </source>
</evidence>
<feature type="domain" description="Fluoroacetyl-CoA-specific thioesterase-like" evidence="2">
    <location>
        <begin position="17"/>
        <end position="119"/>
    </location>
</feature>
<dbReference type="EMBL" id="BMHQ01000012">
    <property type="protein sequence ID" value="GGE25974.1"/>
    <property type="molecule type" value="Genomic_DNA"/>
</dbReference>
<sequence>MKPGLLPGIRETMEVRVTRDMTAAFGGVEVHPVLSTVSMVYYMEWVGRRILLPYLEEHEEGVGGVISVRHRAPAPVGCSVIFTAEVVKVKLNKVICRVQAEHTKAIIGEGEFVQAVLPKRVIEERIRDMKQ</sequence>
<dbReference type="PANTHER" id="PTHR36934:SF1">
    <property type="entry name" value="THIOESTERASE DOMAIN-CONTAINING PROTEIN"/>
    <property type="match status" value="1"/>
</dbReference>
<protein>
    <recommendedName>
        <fullName evidence="2">Fluoroacetyl-CoA-specific thioesterase-like domain-containing protein</fullName>
    </recommendedName>
</protein>
<feature type="active site" evidence="1">
    <location>
        <position position="44"/>
    </location>
</feature>
<dbReference type="Pfam" id="PF22636">
    <property type="entry name" value="FlK"/>
    <property type="match status" value="1"/>
</dbReference>
<name>A0A8J2VIE7_9BACL</name>
<accession>A0A8J2VIE7</accession>
<evidence type="ECO:0000256" key="1">
    <source>
        <dbReference type="PIRSR" id="PIRSR014972-1"/>
    </source>
</evidence>
<dbReference type="InterPro" id="IPR054485">
    <property type="entry name" value="FlK-like_dom"/>
</dbReference>
<proteinExistence type="predicted"/>
<organism evidence="3 4">
    <name type="scientific">Marinithermofilum abyssi</name>
    <dbReference type="NCBI Taxonomy" id="1571185"/>
    <lineage>
        <taxon>Bacteria</taxon>
        <taxon>Bacillati</taxon>
        <taxon>Bacillota</taxon>
        <taxon>Bacilli</taxon>
        <taxon>Bacillales</taxon>
        <taxon>Thermoactinomycetaceae</taxon>
        <taxon>Marinithermofilum</taxon>
    </lineage>
</organism>
<dbReference type="PIRSF" id="PIRSF014972">
    <property type="entry name" value="FlK"/>
    <property type="match status" value="1"/>
</dbReference>
<evidence type="ECO:0000259" key="2">
    <source>
        <dbReference type="Pfam" id="PF22636"/>
    </source>
</evidence>
<gene>
    <name evidence="3" type="ORF">GCM10011571_30130</name>
</gene>
<reference evidence="3" key="1">
    <citation type="journal article" date="2014" name="Int. J. Syst. Evol. Microbiol.">
        <title>Complete genome sequence of Corynebacterium casei LMG S-19264T (=DSM 44701T), isolated from a smear-ripened cheese.</title>
        <authorList>
            <consortium name="US DOE Joint Genome Institute (JGI-PGF)"/>
            <person name="Walter F."/>
            <person name="Albersmeier A."/>
            <person name="Kalinowski J."/>
            <person name="Ruckert C."/>
        </authorList>
    </citation>
    <scope>NUCLEOTIDE SEQUENCE</scope>
    <source>
        <strain evidence="3">CGMCC 1.15179</strain>
    </source>
</reference>
<keyword evidence="4" id="KW-1185">Reference proteome</keyword>
<dbReference type="SUPFAM" id="SSF54637">
    <property type="entry name" value="Thioesterase/thiol ester dehydrase-isomerase"/>
    <property type="match status" value="1"/>
</dbReference>
<feature type="active site" evidence="1">
    <location>
        <position position="36"/>
    </location>
</feature>
<reference evidence="3" key="2">
    <citation type="submission" date="2020-09" db="EMBL/GenBank/DDBJ databases">
        <authorList>
            <person name="Sun Q."/>
            <person name="Zhou Y."/>
        </authorList>
    </citation>
    <scope>NUCLEOTIDE SEQUENCE</scope>
    <source>
        <strain evidence="3">CGMCC 1.15179</strain>
    </source>
</reference>
<feature type="active site" evidence="1">
    <location>
        <position position="70"/>
    </location>
</feature>
<dbReference type="PANTHER" id="PTHR36934">
    <property type="entry name" value="BLR0278 PROTEIN"/>
    <property type="match status" value="1"/>
</dbReference>
<comment type="caution">
    <text evidence="3">The sequence shown here is derived from an EMBL/GenBank/DDBJ whole genome shotgun (WGS) entry which is preliminary data.</text>
</comment>